<dbReference type="PANTHER" id="PTHR43301:SF3">
    <property type="entry name" value="ARABINAN ENDO-1,5-ALPHA-L-ARABINOSIDASE A-RELATED"/>
    <property type="match status" value="1"/>
</dbReference>
<dbReference type="GO" id="GO:0004553">
    <property type="term" value="F:hydrolase activity, hydrolyzing O-glycosyl compounds"/>
    <property type="evidence" value="ECO:0007669"/>
    <property type="project" value="InterPro"/>
</dbReference>
<dbReference type="Proteomes" id="UP000327013">
    <property type="component" value="Unassembled WGS sequence"/>
</dbReference>
<dbReference type="SUPFAM" id="SSF75005">
    <property type="entry name" value="Arabinanase/levansucrase/invertase"/>
    <property type="match status" value="1"/>
</dbReference>
<feature type="signal peptide" evidence="10">
    <location>
        <begin position="1"/>
        <end position="25"/>
    </location>
</feature>
<evidence type="ECO:0000256" key="4">
    <source>
        <dbReference type="ARBA" id="ARBA00023295"/>
    </source>
</evidence>
<protein>
    <recommendedName>
        <fullName evidence="5">Endo-1,5-alpha-L-arabinanase A</fullName>
    </recommendedName>
</protein>
<sequence>MSSFSFFQWRFVVLLVGVFLGSARAAEYPDPGQCTGDCIYVQDFSIIRSDNGTYYRFAGHHGIEVATAPTLTGPWKNSSQPAFPRWQTEQKSLVPKLQDMWAPDVRKLGDTYYMFFTAENFGTAMYGYGNLASAKYGVTMVATSKTLEPGSWKIQGSLDIPINGPRYTRFDTSILVEGNDIFMSFGSYSWGLYGISLQSPPLKLAEDKKVTELVADEWIPGKSNNHNRTEGSYLYKHDDFYYIFYASGDCCAGIRDVAGSEYKIEYCRAKTVKGPYYRRDGGSCLDGNGGTLLLPSHGKGVYAPGSPSIIDDPTHGTVLLYQYMDPRIGLAMPHIIMGWNPLAFEDGWPVLQDSLKPTTPPAPSQIPHPYKPLSSKPHSDAPQTTEKSVKQPLPTKYPSQGLSSAKPPSAKPSHMTPSSKYPDSTKASTIEHSSAKPTSEKKPCSTKIYSTDSSSLRPSIAVPTSKKPSPPKPYPAEASSAEASTKKPCSKKPSPTEHPSAKPASVKPSSAESSATSSTSIKPSTVEAHPTGPHPTPLHPTGVQRPEPYGASVHHEEPQSSGIPQPAPQPPQYPDHEAEPVASKPKSCPRRRRYKA</sequence>
<evidence type="ECO:0000256" key="2">
    <source>
        <dbReference type="ARBA" id="ARBA00009865"/>
    </source>
</evidence>
<evidence type="ECO:0000256" key="6">
    <source>
        <dbReference type="PIRSR" id="PIRSR606710-1"/>
    </source>
</evidence>
<evidence type="ECO:0000256" key="8">
    <source>
        <dbReference type="RuleBase" id="RU361187"/>
    </source>
</evidence>
<gene>
    <name evidence="11" type="ORF">FH972_025123</name>
</gene>
<evidence type="ECO:0000256" key="10">
    <source>
        <dbReference type="SAM" id="SignalP"/>
    </source>
</evidence>
<dbReference type="Gene3D" id="2.115.10.20">
    <property type="entry name" value="Glycosyl hydrolase domain, family 43"/>
    <property type="match status" value="1"/>
</dbReference>
<feature type="compositionally biased region" description="Basic residues" evidence="9">
    <location>
        <begin position="587"/>
        <end position="596"/>
    </location>
</feature>
<dbReference type="PANTHER" id="PTHR43301">
    <property type="entry name" value="ARABINAN ENDO-1,5-ALPHA-L-ARABINOSIDASE"/>
    <property type="match status" value="1"/>
</dbReference>
<evidence type="ECO:0000256" key="1">
    <source>
        <dbReference type="ARBA" id="ARBA00004834"/>
    </source>
</evidence>
<dbReference type="Pfam" id="PF04616">
    <property type="entry name" value="Glyco_hydro_43"/>
    <property type="match status" value="1"/>
</dbReference>
<proteinExistence type="inferred from homology"/>
<keyword evidence="10" id="KW-0732">Signal</keyword>
<dbReference type="InterPro" id="IPR023296">
    <property type="entry name" value="Glyco_hydro_beta-prop_sf"/>
</dbReference>
<comment type="caution">
    <text evidence="11">The sequence shown here is derived from an EMBL/GenBank/DDBJ whole genome shotgun (WGS) entry which is preliminary data.</text>
</comment>
<evidence type="ECO:0000256" key="9">
    <source>
        <dbReference type="SAM" id="MobiDB-lite"/>
    </source>
</evidence>
<feature type="compositionally biased region" description="Pro residues" evidence="9">
    <location>
        <begin position="358"/>
        <end position="370"/>
    </location>
</feature>
<accession>A0A5N6L040</accession>
<feature type="compositionally biased region" description="Polar residues" evidence="9">
    <location>
        <begin position="447"/>
        <end position="457"/>
    </location>
</feature>
<dbReference type="InterPro" id="IPR050727">
    <property type="entry name" value="GH43_arabinanases"/>
</dbReference>
<keyword evidence="3 8" id="KW-0378">Hydrolase</keyword>
<evidence type="ECO:0000313" key="12">
    <source>
        <dbReference type="Proteomes" id="UP000327013"/>
    </source>
</evidence>
<feature type="site" description="Important for catalytic activity, responsible for pKa modulation of the active site Glu and correct orientation of both the proton donor and substrate" evidence="7">
    <location>
        <position position="171"/>
    </location>
</feature>
<name>A0A5N6L040_9ROSI</name>
<feature type="active site" description="Proton acceptor" evidence="6">
    <location>
        <position position="43"/>
    </location>
</feature>
<evidence type="ECO:0000256" key="7">
    <source>
        <dbReference type="PIRSR" id="PIRSR606710-2"/>
    </source>
</evidence>
<dbReference type="InterPro" id="IPR006710">
    <property type="entry name" value="Glyco_hydro_43"/>
</dbReference>
<keyword evidence="12" id="KW-1185">Reference proteome</keyword>
<comment type="similarity">
    <text evidence="2 8">Belongs to the glycosyl hydrolase 43 family.</text>
</comment>
<feature type="compositionally biased region" description="Low complexity" evidence="9">
    <location>
        <begin position="501"/>
        <end position="531"/>
    </location>
</feature>
<organism evidence="11 12">
    <name type="scientific">Carpinus fangiana</name>
    <dbReference type="NCBI Taxonomy" id="176857"/>
    <lineage>
        <taxon>Eukaryota</taxon>
        <taxon>Viridiplantae</taxon>
        <taxon>Streptophyta</taxon>
        <taxon>Embryophyta</taxon>
        <taxon>Tracheophyta</taxon>
        <taxon>Spermatophyta</taxon>
        <taxon>Magnoliopsida</taxon>
        <taxon>eudicotyledons</taxon>
        <taxon>Gunneridae</taxon>
        <taxon>Pentapetalae</taxon>
        <taxon>rosids</taxon>
        <taxon>fabids</taxon>
        <taxon>Fagales</taxon>
        <taxon>Betulaceae</taxon>
        <taxon>Carpinus</taxon>
    </lineage>
</organism>
<dbReference type="GO" id="GO:0005975">
    <property type="term" value="P:carbohydrate metabolic process"/>
    <property type="evidence" value="ECO:0007669"/>
    <property type="project" value="InterPro"/>
</dbReference>
<reference evidence="11 12" key="1">
    <citation type="submission" date="2019-06" db="EMBL/GenBank/DDBJ databases">
        <title>A chromosomal-level reference genome of Carpinus fangiana (Coryloideae, Betulaceae).</title>
        <authorList>
            <person name="Yang X."/>
            <person name="Wang Z."/>
            <person name="Zhang L."/>
            <person name="Hao G."/>
            <person name="Liu J."/>
            <person name="Yang Y."/>
        </authorList>
    </citation>
    <scope>NUCLEOTIDE SEQUENCE [LARGE SCALE GENOMIC DNA]</scope>
    <source>
        <strain evidence="11">Cfa_2016G</strain>
        <tissue evidence="11">Leaf</tissue>
    </source>
</reference>
<evidence type="ECO:0000256" key="3">
    <source>
        <dbReference type="ARBA" id="ARBA00022801"/>
    </source>
</evidence>
<dbReference type="AlphaFoldDB" id="A0A5N6L040"/>
<dbReference type="OrthoDB" id="195678at2759"/>
<comment type="pathway">
    <text evidence="1">Glycan metabolism; L-arabinan degradation.</text>
</comment>
<evidence type="ECO:0000256" key="5">
    <source>
        <dbReference type="ARBA" id="ARBA00042202"/>
    </source>
</evidence>
<feature type="compositionally biased region" description="Low complexity" evidence="9">
    <location>
        <begin position="475"/>
        <end position="493"/>
    </location>
</feature>
<feature type="active site" description="Proton donor" evidence="6">
    <location>
        <position position="230"/>
    </location>
</feature>
<dbReference type="EMBL" id="VIBQ01000036">
    <property type="protein sequence ID" value="KAB8437445.1"/>
    <property type="molecule type" value="Genomic_DNA"/>
</dbReference>
<evidence type="ECO:0000313" key="11">
    <source>
        <dbReference type="EMBL" id="KAB8437445.1"/>
    </source>
</evidence>
<feature type="region of interest" description="Disordered" evidence="9">
    <location>
        <begin position="354"/>
        <end position="596"/>
    </location>
</feature>
<feature type="compositionally biased region" description="Low complexity" evidence="9">
    <location>
        <begin position="403"/>
        <end position="413"/>
    </location>
</feature>
<keyword evidence="4 8" id="KW-0326">Glycosidase</keyword>
<feature type="compositionally biased region" description="Polar residues" evidence="9">
    <location>
        <begin position="415"/>
        <end position="437"/>
    </location>
</feature>
<feature type="chain" id="PRO_5024412114" description="Endo-1,5-alpha-L-arabinanase A" evidence="10">
    <location>
        <begin position="26"/>
        <end position="596"/>
    </location>
</feature>